<name>Q397T3_BURL3</name>
<gene>
    <name evidence="2" type="ordered locus">Bcep18194_B1164</name>
</gene>
<dbReference type="PATRIC" id="fig|482957.22.peg.4832"/>
<dbReference type="SUPFAM" id="SSF53335">
    <property type="entry name" value="S-adenosyl-L-methionine-dependent methyltransferases"/>
    <property type="match status" value="1"/>
</dbReference>
<dbReference type="HOGENOM" id="CLU_065148_0_0_4"/>
<sequence>MGCIETNRQESGRRVKLYDIVKVDAEVKVLDIGCRQVAGDPSNYTKLHRHAAVGIDLPGNGAETDFQGTVISAALGDGNEHDLYVCKLETCSSLYKPNLELMKKYNNIAEWLEVVNVRRVQTTKLNDVDLPFYPDYIKSDIQASDLMAINYGEKWIKTALVIEIEVEFVEQYLGQPLFSDVEIELRKLGFQFYTFTGYGSRLLKPHSDPADPFAPSDQWLWAHAVFITKRKSEATDLEILKLAMIAHDVYGAKDLAAHYLEELDLRSGSALCKKYLEYQG</sequence>
<keyword evidence="3" id="KW-1185">Reference proteome</keyword>
<feature type="domain" description="Methyltransferase FkbM" evidence="1">
    <location>
        <begin position="69"/>
        <end position="192"/>
    </location>
</feature>
<accession>Q397T3</accession>
<dbReference type="AlphaFoldDB" id="Q397T3"/>
<reference evidence="2" key="1">
    <citation type="submission" date="2005-10" db="EMBL/GenBank/DDBJ databases">
        <title>Complete sequence of chromosome 2 of Burkholderia sp. 383.</title>
        <authorList>
            <consortium name="US DOE Joint Genome Institute"/>
            <person name="Copeland A."/>
            <person name="Lucas S."/>
            <person name="Lapidus A."/>
            <person name="Barry K."/>
            <person name="Detter J.C."/>
            <person name="Glavina T."/>
            <person name="Hammon N."/>
            <person name="Israni S."/>
            <person name="Pitluck S."/>
            <person name="Chain P."/>
            <person name="Malfatti S."/>
            <person name="Shin M."/>
            <person name="Vergez L."/>
            <person name="Schmutz J."/>
            <person name="Larimer F."/>
            <person name="Land M."/>
            <person name="Kyrpides N."/>
            <person name="Lykidis A."/>
            <person name="Richardson P."/>
        </authorList>
    </citation>
    <scope>NUCLEOTIDE SEQUENCE [LARGE SCALE GENOMIC DNA]</scope>
    <source>
        <strain evidence="2">383</strain>
    </source>
</reference>
<evidence type="ECO:0000313" key="2">
    <source>
        <dbReference type="EMBL" id="ABB11278.1"/>
    </source>
</evidence>
<protein>
    <recommendedName>
        <fullName evidence="1">Methyltransferase FkbM domain-containing protein</fullName>
    </recommendedName>
</protein>
<dbReference type="InterPro" id="IPR029063">
    <property type="entry name" value="SAM-dependent_MTases_sf"/>
</dbReference>
<dbReference type="EMBL" id="CP000152">
    <property type="protein sequence ID" value="ABB11278.1"/>
    <property type="molecule type" value="Genomic_DNA"/>
</dbReference>
<dbReference type="Proteomes" id="UP000002705">
    <property type="component" value="Chromosome 2"/>
</dbReference>
<proteinExistence type="predicted"/>
<evidence type="ECO:0000313" key="3">
    <source>
        <dbReference type="Proteomes" id="UP000002705"/>
    </source>
</evidence>
<dbReference type="InterPro" id="IPR006342">
    <property type="entry name" value="FkbM_mtfrase"/>
</dbReference>
<dbReference type="KEGG" id="bur:Bcep18194_B1164"/>
<evidence type="ECO:0000259" key="1">
    <source>
        <dbReference type="Pfam" id="PF05050"/>
    </source>
</evidence>
<dbReference type="Pfam" id="PF05050">
    <property type="entry name" value="Methyltransf_21"/>
    <property type="match status" value="1"/>
</dbReference>
<organism evidence="2 3">
    <name type="scientific">Burkholderia lata (strain ATCC 17760 / DSM 23089 / LMG 22485 / NCIMB 9086 / R18194 / 383)</name>
    <dbReference type="NCBI Taxonomy" id="482957"/>
    <lineage>
        <taxon>Bacteria</taxon>
        <taxon>Pseudomonadati</taxon>
        <taxon>Pseudomonadota</taxon>
        <taxon>Betaproteobacteria</taxon>
        <taxon>Burkholderiales</taxon>
        <taxon>Burkholderiaceae</taxon>
        <taxon>Burkholderia</taxon>
        <taxon>Burkholderia cepacia complex</taxon>
    </lineage>
</organism>